<proteinExistence type="predicted"/>
<gene>
    <name evidence="2" type="ORF">PAHAL_2G040700</name>
</gene>
<feature type="region of interest" description="Disordered" evidence="1">
    <location>
        <begin position="37"/>
        <end position="88"/>
    </location>
</feature>
<dbReference type="EMBL" id="CM008047">
    <property type="protein sequence ID" value="PVH63484.1"/>
    <property type="molecule type" value="Genomic_DNA"/>
</dbReference>
<reference evidence="2" key="1">
    <citation type="submission" date="2018-04" db="EMBL/GenBank/DDBJ databases">
        <title>WGS assembly of Panicum hallii.</title>
        <authorList>
            <person name="Lovell J."/>
            <person name="Jenkins J."/>
            <person name="Lowry D."/>
            <person name="Mamidi S."/>
            <person name="Sreedasyam A."/>
            <person name="Weng X."/>
            <person name="Barry K."/>
            <person name="Bonette J."/>
            <person name="Campitelli B."/>
            <person name="Daum C."/>
            <person name="Gordon S."/>
            <person name="Gould B."/>
            <person name="Lipzen A."/>
            <person name="Macqueen A."/>
            <person name="Palacio-Mejia J."/>
            <person name="Plott C."/>
            <person name="Shakirov E."/>
            <person name="Shu S."/>
            <person name="Yoshinaga Y."/>
            <person name="Zane M."/>
            <person name="Rokhsar D."/>
            <person name="Grimwood J."/>
            <person name="Schmutz J."/>
            <person name="Juenger T."/>
        </authorList>
    </citation>
    <scope>NUCLEOTIDE SEQUENCE [LARGE SCALE GENOMIC DNA]</scope>
    <source>
        <strain evidence="2">FIL2</strain>
    </source>
</reference>
<evidence type="ECO:0000256" key="1">
    <source>
        <dbReference type="SAM" id="MobiDB-lite"/>
    </source>
</evidence>
<dbReference type="AlphaFoldDB" id="A0A2T8KMW9"/>
<sequence length="149" mass="15423">MSCAQELFNRQGPHLPLPFPFARPSFHFFTSLVSGGAIDARPQPRSGAPASSAPPTPAPPQAARSPVTTRASRAHAGLPARSDEALPAVVARAEREEQLAKARADLLPKEEELARTRAHLLETREQLTGARARPPGAAAPGAGGGGGGC</sequence>
<protein>
    <submittedName>
        <fullName evidence="2">Uncharacterized protein</fullName>
    </submittedName>
</protein>
<accession>A0A2T8KMW9</accession>
<dbReference type="Gramene" id="PVH63484">
    <property type="protein sequence ID" value="PVH63484"/>
    <property type="gene ID" value="PAHAL_2G040700"/>
</dbReference>
<name>A0A2T8KMW9_9POAL</name>
<feature type="compositionally biased region" description="Low complexity" evidence="1">
    <location>
        <begin position="40"/>
        <end position="51"/>
    </location>
</feature>
<feature type="compositionally biased region" description="Low complexity" evidence="1">
    <location>
        <begin position="129"/>
        <end position="140"/>
    </location>
</feature>
<organism evidence="2">
    <name type="scientific">Panicum hallii</name>
    <dbReference type="NCBI Taxonomy" id="206008"/>
    <lineage>
        <taxon>Eukaryota</taxon>
        <taxon>Viridiplantae</taxon>
        <taxon>Streptophyta</taxon>
        <taxon>Embryophyta</taxon>
        <taxon>Tracheophyta</taxon>
        <taxon>Spermatophyta</taxon>
        <taxon>Magnoliopsida</taxon>
        <taxon>Liliopsida</taxon>
        <taxon>Poales</taxon>
        <taxon>Poaceae</taxon>
        <taxon>PACMAD clade</taxon>
        <taxon>Panicoideae</taxon>
        <taxon>Panicodae</taxon>
        <taxon>Paniceae</taxon>
        <taxon>Panicinae</taxon>
        <taxon>Panicum</taxon>
        <taxon>Panicum sect. Panicum</taxon>
    </lineage>
</organism>
<dbReference type="Proteomes" id="UP000243499">
    <property type="component" value="Chromosome 2"/>
</dbReference>
<feature type="region of interest" description="Disordered" evidence="1">
    <location>
        <begin position="125"/>
        <end position="149"/>
    </location>
</feature>
<evidence type="ECO:0000313" key="2">
    <source>
        <dbReference type="EMBL" id="PVH63484.1"/>
    </source>
</evidence>